<feature type="domain" description="Creatinase N-terminal" evidence="5">
    <location>
        <begin position="8"/>
        <end position="136"/>
    </location>
</feature>
<dbReference type="InterPro" id="IPR000587">
    <property type="entry name" value="Creatinase_N"/>
</dbReference>
<dbReference type="GO" id="GO:0046872">
    <property type="term" value="F:metal ion binding"/>
    <property type="evidence" value="ECO:0007669"/>
    <property type="project" value="UniProtKB-KW"/>
</dbReference>
<keyword evidence="2" id="KW-0378">Hydrolase</keyword>
<evidence type="ECO:0008006" key="8">
    <source>
        <dbReference type="Google" id="ProtNLM"/>
    </source>
</evidence>
<dbReference type="PANTHER" id="PTHR46112:SF3">
    <property type="entry name" value="AMINOPEPTIDASE YPDF"/>
    <property type="match status" value="1"/>
</dbReference>
<reference evidence="6 7" key="1">
    <citation type="journal article" date="2016" name="Nat. Commun.">
        <title>Thousands of microbial genomes shed light on interconnected biogeochemical processes in an aquifer system.</title>
        <authorList>
            <person name="Anantharaman K."/>
            <person name="Brown C.T."/>
            <person name="Hug L.A."/>
            <person name="Sharon I."/>
            <person name="Castelle C.J."/>
            <person name="Probst A.J."/>
            <person name="Thomas B.C."/>
            <person name="Singh A."/>
            <person name="Wilkins M.J."/>
            <person name="Karaoz U."/>
            <person name="Brodie E.L."/>
            <person name="Williams K.H."/>
            <person name="Hubbard S.S."/>
            <person name="Banfield J.F."/>
        </authorList>
    </citation>
    <scope>NUCLEOTIDE SEQUENCE [LARGE SCALE GENOMIC DNA]</scope>
</reference>
<evidence type="ECO:0000256" key="2">
    <source>
        <dbReference type="ARBA" id="ARBA00022801"/>
    </source>
</evidence>
<dbReference type="InterPro" id="IPR001131">
    <property type="entry name" value="Peptidase_M24B_aminopep-P_CS"/>
</dbReference>
<dbReference type="AlphaFoldDB" id="A0A1G1WC39"/>
<accession>A0A1G1WC39</accession>
<dbReference type="STRING" id="1802595.A2134_02140"/>
<dbReference type="InterPro" id="IPR000994">
    <property type="entry name" value="Pept_M24"/>
</dbReference>
<proteinExistence type="inferred from homology"/>
<gene>
    <name evidence="6" type="ORF">A2134_02140</name>
</gene>
<dbReference type="PROSITE" id="PS00491">
    <property type="entry name" value="PROLINE_PEPTIDASE"/>
    <property type="match status" value="1"/>
</dbReference>
<organism evidence="6 7">
    <name type="scientific">Candidatus Woykebacteria bacterium RBG_16_39_9b</name>
    <dbReference type="NCBI Taxonomy" id="1802595"/>
    <lineage>
        <taxon>Bacteria</taxon>
        <taxon>Candidatus Woykeibacteriota</taxon>
    </lineage>
</organism>
<evidence type="ECO:0000313" key="6">
    <source>
        <dbReference type="EMBL" id="OGY25258.1"/>
    </source>
</evidence>
<dbReference type="InterPro" id="IPR050659">
    <property type="entry name" value="Peptidase_M24B"/>
</dbReference>
<evidence type="ECO:0000259" key="4">
    <source>
        <dbReference type="Pfam" id="PF00557"/>
    </source>
</evidence>
<sequence length="364" mass="41117">MKQQFEKRLKKVKGELKENRLDALLVSNTSNRFWLTGYKGDAESGWVLVSKDQVYYITDSRYTEHVEKSTRNTKIIEIETPLHQSWKKIITRIKVRKIGVEASSLSVGYFDKLSRESKGSIQVILTENIVEELRAVKDNSEIEKIKKACDIVDTAFKRILDFVKPGLQELELAWEIEKLIRDAGAEKAAWDPFIVATGPNSSMAHWGASRSKLKKNDMVLVDFGAVYEGYYSDLSRVFFLGQPNVEQKRIYELVLEAQKRATEQVRGGAIPAEIDKSTRSFLKKHTKHFYTHSIGHGVGLEVHELPRVNPKAKNKLVAGNTITIEPGVYIPGWGGVRIEDVVLVTKGGAQFLTTSPKDIKDVTI</sequence>
<dbReference type="CDD" id="cd01092">
    <property type="entry name" value="APP-like"/>
    <property type="match status" value="1"/>
</dbReference>
<dbReference type="Pfam" id="PF00557">
    <property type="entry name" value="Peptidase_M24"/>
    <property type="match status" value="1"/>
</dbReference>
<protein>
    <recommendedName>
        <fullName evidence="8">Xaa-Pro dipeptidase</fullName>
    </recommendedName>
</protein>
<dbReference type="Proteomes" id="UP000178162">
    <property type="component" value="Unassembled WGS sequence"/>
</dbReference>
<dbReference type="SUPFAM" id="SSF55920">
    <property type="entry name" value="Creatinase/aminopeptidase"/>
    <property type="match status" value="1"/>
</dbReference>
<dbReference type="EMBL" id="MHCR01000019">
    <property type="protein sequence ID" value="OGY25258.1"/>
    <property type="molecule type" value="Genomic_DNA"/>
</dbReference>
<dbReference type="Gene3D" id="3.90.230.10">
    <property type="entry name" value="Creatinase/methionine aminopeptidase superfamily"/>
    <property type="match status" value="1"/>
</dbReference>
<evidence type="ECO:0000313" key="7">
    <source>
        <dbReference type="Proteomes" id="UP000178162"/>
    </source>
</evidence>
<comment type="caution">
    <text evidence="6">The sequence shown here is derived from an EMBL/GenBank/DDBJ whole genome shotgun (WGS) entry which is preliminary data.</text>
</comment>
<dbReference type="GO" id="GO:0016787">
    <property type="term" value="F:hydrolase activity"/>
    <property type="evidence" value="ECO:0007669"/>
    <property type="project" value="UniProtKB-KW"/>
</dbReference>
<dbReference type="InterPro" id="IPR036005">
    <property type="entry name" value="Creatinase/aminopeptidase-like"/>
</dbReference>
<dbReference type="Gene3D" id="3.40.350.10">
    <property type="entry name" value="Creatinase/prolidase N-terminal domain"/>
    <property type="match status" value="1"/>
</dbReference>
<dbReference type="InterPro" id="IPR029149">
    <property type="entry name" value="Creatin/AminoP/Spt16_N"/>
</dbReference>
<evidence type="ECO:0000256" key="3">
    <source>
        <dbReference type="RuleBase" id="RU000590"/>
    </source>
</evidence>
<dbReference type="SUPFAM" id="SSF53092">
    <property type="entry name" value="Creatinase/prolidase N-terminal domain"/>
    <property type="match status" value="1"/>
</dbReference>
<comment type="similarity">
    <text evidence="3">Belongs to the peptidase M24B family.</text>
</comment>
<evidence type="ECO:0000256" key="1">
    <source>
        <dbReference type="ARBA" id="ARBA00022723"/>
    </source>
</evidence>
<name>A0A1G1WC39_9BACT</name>
<keyword evidence="1 3" id="KW-0479">Metal-binding</keyword>
<feature type="domain" description="Peptidase M24" evidence="4">
    <location>
        <begin position="143"/>
        <end position="346"/>
    </location>
</feature>
<dbReference type="PANTHER" id="PTHR46112">
    <property type="entry name" value="AMINOPEPTIDASE"/>
    <property type="match status" value="1"/>
</dbReference>
<evidence type="ECO:0000259" key="5">
    <source>
        <dbReference type="Pfam" id="PF01321"/>
    </source>
</evidence>
<dbReference type="Pfam" id="PF01321">
    <property type="entry name" value="Creatinase_N"/>
    <property type="match status" value="1"/>
</dbReference>